<name>A0AAN7VX71_9COLE</name>
<dbReference type="AlphaFoldDB" id="A0AAN7VX71"/>
<keyword evidence="2" id="KW-0813">Transport</keyword>
<feature type="transmembrane region" description="Helical" evidence="6">
    <location>
        <begin position="473"/>
        <end position="496"/>
    </location>
</feature>
<protein>
    <recommendedName>
        <fullName evidence="7">Major facilitator superfamily (MFS) profile domain-containing protein</fullName>
    </recommendedName>
</protein>
<accession>A0AAN7VX71</accession>
<dbReference type="PANTHER" id="PTHR23510:SF3">
    <property type="entry name" value="MAJOR FACILITATOR SUPERFAMILY DOMAIN-CONTAINING PROTEIN 8"/>
    <property type="match status" value="1"/>
</dbReference>
<evidence type="ECO:0000313" key="8">
    <source>
        <dbReference type="EMBL" id="KAK5650104.1"/>
    </source>
</evidence>
<comment type="caution">
    <text evidence="8">The sequence shown here is derived from an EMBL/GenBank/DDBJ whole genome shotgun (WGS) entry which is preliminary data.</text>
</comment>
<feature type="transmembrane region" description="Helical" evidence="6">
    <location>
        <begin position="210"/>
        <end position="233"/>
    </location>
</feature>
<reference evidence="8 9" key="1">
    <citation type="journal article" date="2024" name="Insects">
        <title>An Improved Chromosome-Level Genome Assembly of the Firefly Pyrocoelia pectoralis.</title>
        <authorList>
            <person name="Fu X."/>
            <person name="Meyer-Rochow V.B."/>
            <person name="Ballantyne L."/>
            <person name="Zhu X."/>
        </authorList>
    </citation>
    <scope>NUCLEOTIDE SEQUENCE [LARGE SCALE GENOMIC DNA]</scope>
    <source>
        <strain evidence="8">XCY_ONT2</strain>
    </source>
</reference>
<dbReference type="InterPro" id="IPR051068">
    <property type="entry name" value="MFS_Domain-Containing_Protein"/>
</dbReference>
<gene>
    <name evidence="8" type="ORF">RI129_001133</name>
</gene>
<feature type="domain" description="Major facilitator superfamily (MFS) profile" evidence="7">
    <location>
        <begin position="37"/>
        <end position="527"/>
    </location>
</feature>
<keyword evidence="9" id="KW-1185">Reference proteome</keyword>
<evidence type="ECO:0000256" key="5">
    <source>
        <dbReference type="ARBA" id="ARBA00023136"/>
    </source>
</evidence>
<feature type="transmembrane region" description="Helical" evidence="6">
    <location>
        <begin position="336"/>
        <end position="355"/>
    </location>
</feature>
<feature type="transmembrane region" description="Helical" evidence="6">
    <location>
        <begin position="502"/>
        <end position="523"/>
    </location>
</feature>
<dbReference type="InterPro" id="IPR020846">
    <property type="entry name" value="MFS_dom"/>
</dbReference>
<feature type="transmembrane region" description="Helical" evidence="6">
    <location>
        <begin position="103"/>
        <end position="121"/>
    </location>
</feature>
<sequence length="558" mass="62573">MDFLQRIAKRFKKENKSLNKPKDILESELEHKERWISIYIIYFTMFLISLGFSIVITGVWPYLDKLDSTAGKEFMGFVVAANPLGQMLFSPLVGWWANKLGSIRIPVLASLGVFIVSSAIYSSLELFEEYRKYWMLVSRFLVGVSSANIAACRSYLSAATRLSERTQAVSMISLAQVLGFVIGPAIQAAVVPLGDEGVWLIPGKLKLNMYTAAGWISVILSIFNFVCFLPYIFKEHKIAIREAMHKQGMDDEESLWKEHKVDYLAAWTLLIAFFGIVFNFMLLETLATPLTMDQFAWSKADALYYMGILMSVGAVIACAAFAAINPLCKKFTEAKVMLWGGFLFMVLGRVLYVPWGSTTPQMYNDSITLSNAPCEVINATEVITNNMIPHNESLDGKMFNVTLELAGNNNTCYNKTEMLGCPSSQEWCSYTPVITISQFLLGYILTALGYPVGVTLIQSIFSKVLGPRPQGVWMGLMTGSGCLSRVLGPVFVTYIYTEFGTIWTFSMTTIMMVILMIWLYWCLERLISFEERVGLSNEVNEPQELSSLVSVPLEEPKS</sequence>
<dbReference type="InterPro" id="IPR011701">
    <property type="entry name" value="MFS"/>
</dbReference>
<dbReference type="PANTHER" id="PTHR23510">
    <property type="entry name" value="INNER MEMBRANE TRANSPORT PROTEIN YAJR"/>
    <property type="match status" value="1"/>
</dbReference>
<evidence type="ECO:0000256" key="4">
    <source>
        <dbReference type="ARBA" id="ARBA00022989"/>
    </source>
</evidence>
<keyword evidence="3 6" id="KW-0812">Transmembrane</keyword>
<feature type="transmembrane region" description="Helical" evidence="6">
    <location>
        <begin position="39"/>
        <end position="62"/>
    </location>
</feature>
<keyword evidence="4 6" id="KW-1133">Transmembrane helix</keyword>
<keyword evidence="5 6" id="KW-0472">Membrane</keyword>
<dbReference type="InterPro" id="IPR036259">
    <property type="entry name" value="MFS_trans_sf"/>
</dbReference>
<dbReference type="GO" id="GO:0012505">
    <property type="term" value="C:endomembrane system"/>
    <property type="evidence" value="ECO:0007669"/>
    <property type="project" value="UniProtKB-SubCell"/>
</dbReference>
<dbReference type="PROSITE" id="PS50850">
    <property type="entry name" value="MFS"/>
    <property type="match status" value="1"/>
</dbReference>
<feature type="transmembrane region" description="Helical" evidence="6">
    <location>
        <begin position="133"/>
        <end position="156"/>
    </location>
</feature>
<comment type="subcellular location">
    <subcellularLocation>
        <location evidence="1">Endomembrane system</location>
        <topology evidence="1">Multi-pass membrane protein</topology>
    </subcellularLocation>
</comment>
<evidence type="ECO:0000256" key="3">
    <source>
        <dbReference type="ARBA" id="ARBA00022692"/>
    </source>
</evidence>
<feature type="transmembrane region" description="Helical" evidence="6">
    <location>
        <begin position="302"/>
        <end position="324"/>
    </location>
</feature>
<dbReference type="CDD" id="cd17326">
    <property type="entry name" value="MFS_MFSD8"/>
    <property type="match status" value="1"/>
</dbReference>
<dbReference type="Pfam" id="PF07690">
    <property type="entry name" value="MFS_1"/>
    <property type="match status" value="2"/>
</dbReference>
<organism evidence="8 9">
    <name type="scientific">Pyrocoelia pectoralis</name>
    <dbReference type="NCBI Taxonomy" id="417401"/>
    <lineage>
        <taxon>Eukaryota</taxon>
        <taxon>Metazoa</taxon>
        <taxon>Ecdysozoa</taxon>
        <taxon>Arthropoda</taxon>
        <taxon>Hexapoda</taxon>
        <taxon>Insecta</taxon>
        <taxon>Pterygota</taxon>
        <taxon>Neoptera</taxon>
        <taxon>Endopterygota</taxon>
        <taxon>Coleoptera</taxon>
        <taxon>Polyphaga</taxon>
        <taxon>Elateriformia</taxon>
        <taxon>Elateroidea</taxon>
        <taxon>Lampyridae</taxon>
        <taxon>Lampyrinae</taxon>
        <taxon>Pyrocoelia</taxon>
    </lineage>
</organism>
<evidence type="ECO:0000259" key="7">
    <source>
        <dbReference type="PROSITE" id="PS50850"/>
    </source>
</evidence>
<dbReference type="SUPFAM" id="SSF103473">
    <property type="entry name" value="MFS general substrate transporter"/>
    <property type="match status" value="1"/>
</dbReference>
<dbReference type="Proteomes" id="UP001329430">
    <property type="component" value="Chromosome 1"/>
</dbReference>
<dbReference type="Gene3D" id="1.20.1250.20">
    <property type="entry name" value="MFS general substrate transporter like domains"/>
    <property type="match status" value="2"/>
</dbReference>
<feature type="transmembrane region" description="Helical" evidence="6">
    <location>
        <begin position="74"/>
        <end position="96"/>
    </location>
</feature>
<dbReference type="GO" id="GO:0005765">
    <property type="term" value="C:lysosomal membrane"/>
    <property type="evidence" value="ECO:0007669"/>
    <property type="project" value="TreeGrafter"/>
</dbReference>
<feature type="transmembrane region" description="Helical" evidence="6">
    <location>
        <begin position="440"/>
        <end position="461"/>
    </location>
</feature>
<proteinExistence type="predicted"/>
<evidence type="ECO:0000256" key="6">
    <source>
        <dbReference type="SAM" id="Phobius"/>
    </source>
</evidence>
<dbReference type="EMBL" id="JAVRBK010000001">
    <property type="protein sequence ID" value="KAK5650104.1"/>
    <property type="molecule type" value="Genomic_DNA"/>
</dbReference>
<feature type="transmembrane region" description="Helical" evidence="6">
    <location>
        <begin position="168"/>
        <end position="190"/>
    </location>
</feature>
<evidence type="ECO:0000256" key="1">
    <source>
        <dbReference type="ARBA" id="ARBA00004127"/>
    </source>
</evidence>
<dbReference type="GO" id="GO:0022857">
    <property type="term" value="F:transmembrane transporter activity"/>
    <property type="evidence" value="ECO:0007669"/>
    <property type="project" value="InterPro"/>
</dbReference>
<evidence type="ECO:0000313" key="9">
    <source>
        <dbReference type="Proteomes" id="UP001329430"/>
    </source>
</evidence>
<evidence type="ECO:0000256" key="2">
    <source>
        <dbReference type="ARBA" id="ARBA00022448"/>
    </source>
</evidence>
<feature type="transmembrane region" description="Helical" evidence="6">
    <location>
        <begin position="263"/>
        <end position="282"/>
    </location>
</feature>